<evidence type="ECO:0000256" key="2">
    <source>
        <dbReference type="ARBA" id="ARBA00023002"/>
    </source>
</evidence>
<dbReference type="InterPro" id="IPR050984">
    <property type="entry name" value="Gfo/Idh/MocA_domain"/>
</dbReference>
<comment type="caution">
    <text evidence="6">The sequence shown here is derived from an EMBL/GenBank/DDBJ whole genome shotgun (WGS) entry which is preliminary data.</text>
</comment>
<dbReference type="EMBL" id="JBHLSV010000015">
    <property type="protein sequence ID" value="MFC0674775.1"/>
    <property type="molecule type" value="Genomic_DNA"/>
</dbReference>
<evidence type="ECO:0000259" key="5">
    <source>
        <dbReference type="Pfam" id="PF22725"/>
    </source>
</evidence>
<dbReference type="SUPFAM" id="SSF51735">
    <property type="entry name" value="NAD(P)-binding Rossmann-fold domains"/>
    <property type="match status" value="1"/>
</dbReference>
<dbReference type="Proteomes" id="UP001589793">
    <property type="component" value="Unassembled WGS sequence"/>
</dbReference>
<proteinExistence type="inferred from homology"/>
<organism evidence="6 7">
    <name type="scientific">Brachybacterium hainanense</name>
    <dbReference type="NCBI Taxonomy" id="1541174"/>
    <lineage>
        <taxon>Bacteria</taxon>
        <taxon>Bacillati</taxon>
        <taxon>Actinomycetota</taxon>
        <taxon>Actinomycetes</taxon>
        <taxon>Micrococcales</taxon>
        <taxon>Dermabacteraceae</taxon>
        <taxon>Brachybacterium</taxon>
    </lineage>
</organism>
<evidence type="ECO:0000259" key="4">
    <source>
        <dbReference type="Pfam" id="PF01408"/>
    </source>
</evidence>
<comment type="similarity">
    <text evidence="1">Belongs to the Gfo/Idh/MocA family.</text>
</comment>
<dbReference type="RefSeq" id="WP_376981180.1">
    <property type="nucleotide sequence ID" value="NZ_JBHLSV010000015.1"/>
</dbReference>
<feature type="domain" description="GFO/IDH/MocA-like oxidoreductase" evidence="5">
    <location>
        <begin position="141"/>
        <end position="270"/>
    </location>
</feature>
<dbReference type="Gene3D" id="3.30.360.10">
    <property type="entry name" value="Dihydrodipicolinate Reductase, domain 2"/>
    <property type="match status" value="1"/>
</dbReference>
<dbReference type="Gene3D" id="3.40.50.720">
    <property type="entry name" value="NAD(P)-binding Rossmann-like Domain"/>
    <property type="match status" value="1"/>
</dbReference>
<accession>A0ABV6RCP4</accession>
<dbReference type="SUPFAM" id="SSF55347">
    <property type="entry name" value="Glyceraldehyde-3-phosphate dehydrogenase-like, C-terminal domain"/>
    <property type="match status" value="1"/>
</dbReference>
<dbReference type="InterPro" id="IPR000683">
    <property type="entry name" value="Gfo/Idh/MocA-like_OxRdtase_N"/>
</dbReference>
<evidence type="ECO:0000256" key="3">
    <source>
        <dbReference type="ARBA" id="ARBA00023027"/>
    </source>
</evidence>
<keyword evidence="3" id="KW-0520">NAD</keyword>
<gene>
    <name evidence="6" type="ORF">ACFFF6_12475</name>
</gene>
<dbReference type="InterPro" id="IPR036291">
    <property type="entry name" value="NAD(P)-bd_dom_sf"/>
</dbReference>
<protein>
    <submittedName>
        <fullName evidence="6">Gfo/Idh/MocA family protein</fullName>
    </submittedName>
</protein>
<evidence type="ECO:0000313" key="6">
    <source>
        <dbReference type="EMBL" id="MFC0674775.1"/>
    </source>
</evidence>
<keyword evidence="2" id="KW-0560">Oxidoreductase</keyword>
<dbReference type="PANTHER" id="PTHR22604:SF105">
    <property type="entry name" value="TRANS-1,2-DIHYDROBENZENE-1,2-DIOL DEHYDROGENASE"/>
    <property type="match status" value="1"/>
</dbReference>
<evidence type="ECO:0000256" key="1">
    <source>
        <dbReference type="ARBA" id="ARBA00010928"/>
    </source>
</evidence>
<dbReference type="Pfam" id="PF22725">
    <property type="entry name" value="GFO_IDH_MocA_C3"/>
    <property type="match status" value="1"/>
</dbReference>
<dbReference type="InterPro" id="IPR055170">
    <property type="entry name" value="GFO_IDH_MocA-like_dom"/>
</dbReference>
<sequence length="374" mass="38574">MNQTTTTGPIGVGIIGAGVISAQYLEHLSSFPDVRLLAIGDIVPEAAAARAEEFGVPAHGGVDVVLENPEIEIVVNLTIPAAHFEVSKQILDAGKHVWSEKPLTTERETAQELLAYAAEKGLRVGGAPDTVLGAGIQSGLRAVAAGEIGEPRAGLALFRTPGPESWHPSPEFLFQVGAGPLFDIGPYYFTSLVLAHGPVARVTAVGSQSTPQRTIGSGPKGGTVFDVEVPTQVSALLQFENGSNATVLLSFDAGTNYPHVLEIQGSKGTIALPDPNVFDGPSSVALRESTEEPAWTEQEATGPVFGRGLGLLEMGRAIRAGVPHRLTGELAAHVLDVMASVGEAVASGGVVEVVSTATIPAPLPADFDPAAATL</sequence>
<evidence type="ECO:0000313" key="7">
    <source>
        <dbReference type="Proteomes" id="UP001589793"/>
    </source>
</evidence>
<reference evidence="6 7" key="1">
    <citation type="submission" date="2024-09" db="EMBL/GenBank/DDBJ databases">
        <authorList>
            <person name="Sun Q."/>
            <person name="Mori K."/>
        </authorList>
    </citation>
    <scope>NUCLEOTIDE SEQUENCE [LARGE SCALE GENOMIC DNA]</scope>
    <source>
        <strain evidence="6 7">CICC 10874</strain>
    </source>
</reference>
<dbReference type="PANTHER" id="PTHR22604">
    <property type="entry name" value="OXIDOREDUCTASES"/>
    <property type="match status" value="1"/>
</dbReference>
<keyword evidence="7" id="KW-1185">Reference proteome</keyword>
<dbReference type="Pfam" id="PF01408">
    <property type="entry name" value="GFO_IDH_MocA"/>
    <property type="match status" value="1"/>
</dbReference>
<feature type="domain" description="Gfo/Idh/MocA-like oxidoreductase N-terminal" evidence="4">
    <location>
        <begin position="10"/>
        <end position="124"/>
    </location>
</feature>
<name>A0ABV6RCP4_9MICO</name>